<reference evidence="1 2" key="1">
    <citation type="submission" date="2020-04" db="EMBL/GenBank/DDBJ databases">
        <authorList>
            <person name="Basu S."/>
            <person name="Maruthanayagam V."/>
            <person name="Chakraborty S."/>
            <person name="Pramanik A."/>
            <person name="Mukherjee J."/>
            <person name="Brink B."/>
        </authorList>
    </citation>
    <scope>NUCLEOTIDE SEQUENCE [LARGE SCALE GENOMIC DNA]</scope>
    <source>
        <strain evidence="1 2">AP17</strain>
    </source>
</reference>
<dbReference type="EMBL" id="CP051167">
    <property type="protein sequence ID" value="QIZ71939.1"/>
    <property type="molecule type" value="Genomic_DNA"/>
</dbReference>
<evidence type="ECO:0000313" key="1">
    <source>
        <dbReference type="EMBL" id="QIZ71939.1"/>
    </source>
</evidence>
<gene>
    <name evidence="1" type="ORF">HCG48_16255</name>
</gene>
<dbReference type="SUPFAM" id="SSF53448">
    <property type="entry name" value="Nucleotide-diphospho-sugar transferases"/>
    <property type="match status" value="1"/>
</dbReference>
<dbReference type="KEGG" id="oxy:HCG48_16255"/>
<keyword evidence="2" id="KW-1185">Reference proteome</keyword>
<dbReference type="Proteomes" id="UP000500857">
    <property type="component" value="Chromosome"/>
</dbReference>
<dbReference type="AlphaFoldDB" id="A0A6H1U2U5"/>
<dbReference type="NCBIfam" id="NF045582">
    <property type="entry name" value="Npun_R2823_gen"/>
    <property type="match status" value="1"/>
</dbReference>
<protein>
    <submittedName>
        <fullName evidence="1">Sugar transferase</fullName>
    </submittedName>
</protein>
<proteinExistence type="predicted"/>
<accession>A0A6H1U2U5</accession>
<name>A0A6H1U2U5_9CYAN</name>
<dbReference type="RefSeq" id="WP_168570090.1">
    <property type="nucleotide sequence ID" value="NZ_CP051167.1"/>
</dbReference>
<sequence length="333" mass="38772">MTDGIYILANDIVFDQAIALLNSIEVNAGQDFPVCIIPYDDRLDRLRQELRSRPNVELFEDKTILNHWEEFATKIWRSHPDAIPIWKQKGIAGNNGIYRLGMHRRFCGFDGIFDRFIYLDADILILDKLQPFFDGLDEFDAVVYDYQYKDLAHVFRSTPKLEALFPGDRLQNIFCAGLYCSKKGLFDEAKQEELLSHLKAGEAEVLYPNAPDQTIINYMMMRSGLSVCNFTRHWPPGRATGCCVTSPHFEQRDNLVYDCGVRLTYLHYIGLSSGIFEQLCRGENIDFPYRETFLHYRYLHEPEKRPQFHGKPKPYNPPPSLTARFLRKLKLKK</sequence>
<evidence type="ECO:0000313" key="2">
    <source>
        <dbReference type="Proteomes" id="UP000500857"/>
    </source>
</evidence>
<organism evidence="1 2">
    <name type="scientific">Oxynema aestuarii AP17</name>
    <dbReference type="NCBI Taxonomy" id="2064643"/>
    <lineage>
        <taxon>Bacteria</taxon>
        <taxon>Bacillati</taxon>
        <taxon>Cyanobacteriota</taxon>
        <taxon>Cyanophyceae</taxon>
        <taxon>Oscillatoriophycideae</taxon>
        <taxon>Oscillatoriales</taxon>
        <taxon>Oscillatoriaceae</taxon>
        <taxon>Oxynema</taxon>
        <taxon>Oxynema aestuarii</taxon>
    </lineage>
</organism>
<dbReference type="GO" id="GO:0016740">
    <property type="term" value="F:transferase activity"/>
    <property type="evidence" value="ECO:0007669"/>
    <property type="project" value="UniProtKB-KW"/>
</dbReference>
<dbReference type="InterPro" id="IPR054619">
    <property type="entry name" value="Npun_R2821-like"/>
</dbReference>
<dbReference type="InterPro" id="IPR029044">
    <property type="entry name" value="Nucleotide-diphossugar_trans"/>
</dbReference>
<keyword evidence="1" id="KW-0808">Transferase</keyword>
<dbReference type="Gene3D" id="3.90.550.10">
    <property type="entry name" value="Spore Coat Polysaccharide Biosynthesis Protein SpsA, Chain A"/>
    <property type="match status" value="1"/>
</dbReference>